<dbReference type="Pfam" id="PF03693">
    <property type="entry name" value="ParD_antitoxin"/>
    <property type="match status" value="1"/>
</dbReference>
<evidence type="ECO:0000256" key="1">
    <source>
        <dbReference type="ARBA" id="ARBA00008580"/>
    </source>
</evidence>
<dbReference type="SUPFAM" id="SSF47598">
    <property type="entry name" value="Ribbon-helix-helix"/>
    <property type="match status" value="1"/>
</dbReference>
<gene>
    <name evidence="5" type="ORF">FHS09_000238</name>
</gene>
<evidence type="ECO:0000313" key="5">
    <source>
        <dbReference type="EMBL" id="MBB3059437.1"/>
    </source>
</evidence>
<dbReference type="EMBL" id="JACHWZ010000001">
    <property type="protein sequence ID" value="MBB3059437.1"/>
    <property type="molecule type" value="Genomic_DNA"/>
</dbReference>
<organism evidence="5 6">
    <name type="scientific">Microbulbifer rhizosphaerae</name>
    <dbReference type="NCBI Taxonomy" id="1562603"/>
    <lineage>
        <taxon>Bacteria</taxon>
        <taxon>Pseudomonadati</taxon>
        <taxon>Pseudomonadota</taxon>
        <taxon>Gammaproteobacteria</taxon>
        <taxon>Cellvibrionales</taxon>
        <taxon>Microbulbiferaceae</taxon>
        <taxon>Microbulbifer</taxon>
    </lineage>
</organism>
<dbReference type="GO" id="GO:0006355">
    <property type="term" value="P:regulation of DNA-templated transcription"/>
    <property type="evidence" value="ECO:0007669"/>
    <property type="project" value="InterPro"/>
</dbReference>
<dbReference type="NCBIfam" id="TIGR02606">
    <property type="entry name" value="antidote_CC2985"/>
    <property type="match status" value="1"/>
</dbReference>
<dbReference type="RefSeq" id="WP_183455823.1">
    <property type="nucleotide sequence ID" value="NZ_JACHWZ010000001.1"/>
</dbReference>
<dbReference type="InterPro" id="IPR010985">
    <property type="entry name" value="Ribbon_hlx_hlx"/>
</dbReference>
<evidence type="ECO:0000313" key="6">
    <source>
        <dbReference type="Proteomes" id="UP000535937"/>
    </source>
</evidence>
<keyword evidence="6" id="KW-1185">Reference proteome</keyword>
<proteinExistence type="inferred from homology"/>
<name>A0A7W4W918_9GAMM</name>
<accession>A0A7W4W918</accession>
<evidence type="ECO:0000256" key="3">
    <source>
        <dbReference type="ARBA" id="ARBA00022649"/>
    </source>
</evidence>
<dbReference type="PANTHER" id="PTHR36582:SF2">
    <property type="entry name" value="ANTITOXIN PARD"/>
    <property type="match status" value="1"/>
</dbReference>
<protein>
    <recommendedName>
        <fullName evidence="2">Antitoxin ParD</fullName>
    </recommendedName>
</protein>
<comment type="similarity">
    <text evidence="1">Belongs to the ParD antitoxin family.</text>
</comment>
<comment type="function">
    <text evidence="4">Antitoxin component of a type II toxin-antitoxin (TA) system. Neutralizes the effect of toxin ParE.</text>
</comment>
<dbReference type="AlphaFoldDB" id="A0A7W4W918"/>
<dbReference type="PANTHER" id="PTHR36582">
    <property type="entry name" value="ANTITOXIN PARD"/>
    <property type="match status" value="1"/>
</dbReference>
<dbReference type="Proteomes" id="UP000535937">
    <property type="component" value="Unassembled WGS sequence"/>
</dbReference>
<dbReference type="InterPro" id="IPR038296">
    <property type="entry name" value="ParD_sf"/>
</dbReference>
<sequence length="87" mass="9755">MNVSLTTELENYVKAKVATGMYNSASEVLREALRLMEERDTIQAMKLEALRQEINQGLTSIEQGQHKPLDIEEIKAKGRSHQKGKAG</sequence>
<dbReference type="Gene3D" id="6.10.10.120">
    <property type="entry name" value="Antitoxin ParD1-like"/>
    <property type="match status" value="1"/>
</dbReference>
<keyword evidence="3" id="KW-1277">Toxin-antitoxin system</keyword>
<comment type="caution">
    <text evidence="5">The sequence shown here is derived from an EMBL/GenBank/DDBJ whole genome shotgun (WGS) entry which is preliminary data.</text>
</comment>
<evidence type="ECO:0000256" key="4">
    <source>
        <dbReference type="ARBA" id="ARBA00037106"/>
    </source>
</evidence>
<dbReference type="InterPro" id="IPR022789">
    <property type="entry name" value="ParD"/>
</dbReference>
<reference evidence="5 6" key="1">
    <citation type="submission" date="2020-08" db="EMBL/GenBank/DDBJ databases">
        <title>Genomic Encyclopedia of Type Strains, Phase III (KMG-III): the genomes of soil and plant-associated and newly described type strains.</title>
        <authorList>
            <person name="Whitman W."/>
        </authorList>
    </citation>
    <scope>NUCLEOTIDE SEQUENCE [LARGE SCALE GENOMIC DNA]</scope>
    <source>
        <strain evidence="5 6">CECT 8799</strain>
    </source>
</reference>
<evidence type="ECO:0000256" key="2">
    <source>
        <dbReference type="ARBA" id="ARBA00017940"/>
    </source>
</evidence>